<gene>
    <name evidence="2" type="ORF">T4A_704</name>
</gene>
<feature type="region of interest" description="Disordered" evidence="1">
    <location>
        <begin position="1"/>
        <end position="21"/>
    </location>
</feature>
<comment type="caution">
    <text evidence="2">The sequence shown here is derived from an EMBL/GenBank/DDBJ whole genome shotgun (WGS) entry which is preliminary data.</text>
</comment>
<dbReference type="EMBL" id="JYDR01000001">
    <property type="protein sequence ID" value="KRY80073.1"/>
    <property type="molecule type" value="Genomic_DNA"/>
</dbReference>
<name>A0A0V1F1U6_TRIPS</name>
<reference evidence="2 3" key="1">
    <citation type="submission" date="2015-01" db="EMBL/GenBank/DDBJ databases">
        <title>Evolution of Trichinella species and genotypes.</title>
        <authorList>
            <person name="Korhonen P.K."/>
            <person name="Edoardo P."/>
            <person name="Giuseppe L.R."/>
            <person name="Gasser R.B."/>
        </authorList>
    </citation>
    <scope>NUCLEOTIDE SEQUENCE [LARGE SCALE GENOMIC DNA]</scope>
    <source>
        <strain evidence="2">ISS13</strain>
    </source>
</reference>
<dbReference type="AlphaFoldDB" id="A0A0V1F1U6"/>
<proteinExistence type="predicted"/>
<dbReference type="Proteomes" id="UP000054632">
    <property type="component" value="Unassembled WGS sequence"/>
</dbReference>
<evidence type="ECO:0000313" key="3">
    <source>
        <dbReference type="Proteomes" id="UP000054632"/>
    </source>
</evidence>
<evidence type="ECO:0000313" key="2">
    <source>
        <dbReference type="EMBL" id="KRY80073.1"/>
    </source>
</evidence>
<organism evidence="2 3">
    <name type="scientific">Trichinella pseudospiralis</name>
    <name type="common">Parasitic roundworm</name>
    <dbReference type="NCBI Taxonomy" id="6337"/>
    <lineage>
        <taxon>Eukaryota</taxon>
        <taxon>Metazoa</taxon>
        <taxon>Ecdysozoa</taxon>
        <taxon>Nematoda</taxon>
        <taxon>Enoplea</taxon>
        <taxon>Dorylaimia</taxon>
        <taxon>Trichinellida</taxon>
        <taxon>Trichinellidae</taxon>
        <taxon>Trichinella</taxon>
    </lineage>
</organism>
<feature type="compositionally biased region" description="Polar residues" evidence="1">
    <location>
        <begin position="1"/>
        <end position="14"/>
    </location>
</feature>
<protein>
    <submittedName>
        <fullName evidence="2">Uncharacterized protein</fullName>
    </submittedName>
</protein>
<accession>A0A0V1F1U6</accession>
<sequence length="78" mass="8520">MLINLAQPQETGRTSLDADATATRQRTFGSKIFPKATNQNNRTADSCGMAKIFVPAEGMMFKVENENGFEIIDAYSSA</sequence>
<evidence type="ECO:0000256" key="1">
    <source>
        <dbReference type="SAM" id="MobiDB-lite"/>
    </source>
</evidence>